<sequence length="262" mass="28185">MADVDTHVPGAFCWPELATTDQKGAVAFYKTLFGWDLNEQPIGGGETYSMFQMRDRPIGAAYTMRPEERQQGVPPHWGSYVAVKNADDSAKRAQELGGKIVAPAFDVMDSGRMAVIQDPTGAVFCVWQAAKHAGARIIGEPGALCWTELATRDTKAAEKFYTGLFGWTPKHSPPGAGMEYTEFSVGGTPSVGMMPMPEEVPAFVPAHWTPYFMVADVDASAAKAASLGGKLTVPPMDIPNTGRFSMISDPQGAMFAIFAPKK</sequence>
<dbReference type="CDD" id="cd07247">
    <property type="entry name" value="SgaA_N_like"/>
    <property type="match status" value="2"/>
</dbReference>
<protein>
    <submittedName>
        <fullName evidence="2">Glyoxalase/bleomycin resistance protein/dioxygenase</fullName>
    </submittedName>
</protein>
<dbReference type="PROSITE" id="PS51819">
    <property type="entry name" value="VOC"/>
    <property type="match status" value="2"/>
</dbReference>
<dbReference type="Pfam" id="PF00903">
    <property type="entry name" value="Glyoxalase"/>
    <property type="match status" value="2"/>
</dbReference>
<dbReference type="Gene3D" id="3.10.180.10">
    <property type="entry name" value="2,3-Dihydroxybiphenyl 1,2-Dioxygenase, domain 1"/>
    <property type="match status" value="2"/>
</dbReference>
<proteinExistence type="predicted"/>
<evidence type="ECO:0000259" key="1">
    <source>
        <dbReference type="PROSITE" id="PS51819"/>
    </source>
</evidence>
<accession>E3T6H2</accession>
<feature type="domain" description="VOC" evidence="1">
    <location>
        <begin position="143"/>
        <end position="260"/>
    </location>
</feature>
<keyword evidence="2" id="KW-0223">Dioxygenase</keyword>
<reference evidence="2" key="1">
    <citation type="submission" date="2009-12" db="EMBL/GenBank/DDBJ databases">
        <authorList>
            <person name="Kielak A."/>
            <person name="van Veen J.A."/>
            <person name="Kowalchuk G.A."/>
        </authorList>
    </citation>
    <scope>NUCLEOTIDE SEQUENCE</scope>
</reference>
<dbReference type="InterPro" id="IPR029068">
    <property type="entry name" value="Glyas_Bleomycin-R_OHBP_Dase"/>
</dbReference>
<organism evidence="2">
    <name type="scientific">uncultured bacterium 59</name>
    <dbReference type="NCBI Taxonomy" id="698390"/>
    <lineage>
        <taxon>Bacteria</taxon>
        <taxon>environmental samples</taxon>
    </lineage>
</organism>
<evidence type="ECO:0000313" key="2">
    <source>
        <dbReference type="EMBL" id="ADC35916.1"/>
    </source>
</evidence>
<dbReference type="PANTHER" id="PTHR33993">
    <property type="entry name" value="GLYOXALASE-RELATED"/>
    <property type="match status" value="1"/>
</dbReference>
<dbReference type="InterPro" id="IPR052164">
    <property type="entry name" value="Anthracycline_SecMetBiosynth"/>
</dbReference>
<reference evidence="2" key="2">
    <citation type="journal article" date="2010" name="Appl. Environ. Microbiol.">
        <title>Comparative analysis of acidobacterial genomic fragments from terrestrial and aquatic metagenomic libraries, with emphasis on acidobacteria subdivision 6.</title>
        <authorList>
            <person name="Kielak A.M."/>
            <person name="van Veen J.A."/>
            <person name="Kowalchuk G.A."/>
        </authorList>
    </citation>
    <scope>NUCLEOTIDE SEQUENCE</scope>
</reference>
<dbReference type="InterPro" id="IPR004360">
    <property type="entry name" value="Glyas_Fos-R_dOase_dom"/>
</dbReference>
<dbReference type="PANTHER" id="PTHR33993:SF14">
    <property type="entry name" value="GB|AAF24581.1"/>
    <property type="match status" value="1"/>
</dbReference>
<name>E3T6H2_9BACT</name>
<dbReference type="SUPFAM" id="SSF54593">
    <property type="entry name" value="Glyoxalase/Bleomycin resistance protein/Dihydroxybiphenyl dioxygenase"/>
    <property type="match status" value="2"/>
</dbReference>
<dbReference type="EMBL" id="GU260704">
    <property type="protein sequence ID" value="ADC35916.1"/>
    <property type="molecule type" value="Genomic_DNA"/>
</dbReference>
<dbReference type="GO" id="GO:0051213">
    <property type="term" value="F:dioxygenase activity"/>
    <property type="evidence" value="ECO:0007669"/>
    <property type="project" value="UniProtKB-KW"/>
</dbReference>
<dbReference type="InterPro" id="IPR037523">
    <property type="entry name" value="VOC_core"/>
</dbReference>
<dbReference type="AlphaFoldDB" id="E3T6H2"/>
<keyword evidence="2" id="KW-0560">Oxidoreductase</keyword>
<feature type="domain" description="VOC" evidence="1">
    <location>
        <begin position="11"/>
        <end position="129"/>
    </location>
</feature>